<feature type="region of interest" description="Disordered" evidence="1">
    <location>
        <begin position="113"/>
        <end position="145"/>
    </location>
</feature>
<evidence type="ECO:0000256" key="1">
    <source>
        <dbReference type="SAM" id="MobiDB-lite"/>
    </source>
</evidence>
<dbReference type="EMBL" id="BRPK01000009">
    <property type="protein sequence ID" value="GLB41340.1"/>
    <property type="molecule type" value="Genomic_DNA"/>
</dbReference>
<reference evidence="2" key="1">
    <citation type="submission" date="2022-07" db="EMBL/GenBank/DDBJ databases">
        <title>The genome of Lyophyllum shimeji provides insight into the initial evolution of ectomycorrhizal fungal genome.</title>
        <authorList>
            <person name="Kobayashi Y."/>
            <person name="Shibata T."/>
            <person name="Hirakawa H."/>
            <person name="Shigenobu S."/>
            <person name="Nishiyama T."/>
            <person name="Yamada A."/>
            <person name="Hasebe M."/>
            <person name="Kawaguchi M."/>
        </authorList>
    </citation>
    <scope>NUCLEOTIDE SEQUENCE</scope>
    <source>
        <strain evidence="2">AT787</strain>
    </source>
</reference>
<protein>
    <submittedName>
        <fullName evidence="2">Uncharacterized protein</fullName>
    </submittedName>
</protein>
<organism evidence="2 3">
    <name type="scientific">Lyophyllum shimeji</name>
    <name type="common">Hon-shimeji</name>
    <name type="synonym">Tricholoma shimeji</name>
    <dbReference type="NCBI Taxonomy" id="47721"/>
    <lineage>
        <taxon>Eukaryota</taxon>
        <taxon>Fungi</taxon>
        <taxon>Dikarya</taxon>
        <taxon>Basidiomycota</taxon>
        <taxon>Agaricomycotina</taxon>
        <taxon>Agaricomycetes</taxon>
        <taxon>Agaricomycetidae</taxon>
        <taxon>Agaricales</taxon>
        <taxon>Tricholomatineae</taxon>
        <taxon>Lyophyllaceae</taxon>
        <taxon>Lyophyllum</taxon>
    </lineage>
</organism>
<dbReference type="Proteomes" id="UP001063166">
    <property type="component" value="Unassembled WGS sequence"/>
</dbReference>
<name>A0A9P3PRE8_LYOSH</name>
<keyword evidence="3" id="KW-1185">Reference proteome</keyword>
<feature type="compositionally biased region" description="Basic and acidic residues" evidence="1">
    <location>
        <begin position="115"/>
        <end position="145"/>
    </location>
</feature>
<accession>A0A9P3PRE8</accession>
<evidence type="ECO:0000313" key="2">
    <source>
        <dbReference type="EMBL" id="GLB41340.1"/>
    </source>
</evidence>
<gene>
    <name evidence="2" type="ORF">LshimejAT787_0905550</name>
</gene>
<proteinExistence type="predicted"/>
<sequence>MARVAQLSAAFNATTQPPNFYQAPRAGKFTADSLHTRQAFVSPSPLWLPLNTSPEEEVAFTHNLDGPAAPAALKAPAPVAYTTQQMMGRYLASLLFLVLTGTVGWRRRASLFREQGSRQREERDRSRHSRHDDNASIMYDGRRVD</sequence>
<comment type="caution">
    <text evidence="2">The sequence shown here is derived from an EMBL/GenBank/DDBJ whole genome shotgun (WGS) entry which is preliminary data.</text>
</comment>
<dbReference type="AlphaFoldDB" id="A0A9P3PRE8"/>
<evidence type="ECO:0000313" key="3">
    <source>
        <dbReference type="Proteomes" id="UP001063166"/>
    </source>
</evidence>